<reference evidence="2 3" key="1">
    <citation type="journal article" date="2016" name="Nat. Commun.">
        <title>Thousands of microbial genomes shed light on interconnected biogeochemical processes in an aquifer system.</title>
        <authorList>
            <person name="Anantharaman K."/>
            <person name="Brown C.T."/>
            <person name="Hug L.A."/>
            <person name="Sharon I."/>
            <person name="Castelle C.J."/>
            <person name="Probst A.J."/>
            <person name="Thomas B.C."/>
            <person name="Singh A."/>
            <person name="Wilkins M.J."/>
            <person name="Karaoz U."/>
            <person name="Brodie E.L."/>
            <person name="Williams K.H."/>
            <person name="Hubbard S.S."/>
            <person name="Banfield J.F."/>
        </authorList>
    </citation>
    <scope>NUCLEOTIDE SEQUENCE [LARGE SCALE GENOMIC DNA]</scope>
</reference>
<dbReference type="EMBL" id="MHWW01000009">
    <property type="protein sequence ID" value="OHB15394.1"/>
    <property type="molecule type" value="Genomic_DNA"/>
</dbReference>
<gene>
    <name evidence="2" type="ORF">A2431_03885</name>
</gene>
<keyword evidence="1" id="KW-0472">Membrane</keyword>
<evidence type="ECO:0000313" key="2">
    <source>
        <dbReference type="EMBL" id="OHB15394.1"/>
    </source>
</evidence>
<feature type="transmembrane region" description="Helical" evidence="1">
    <location>
        <begin position="42"/>
        <end position="64"/>
    </location>
</feature>
<accession>A0A1G2V188</accession>
<proteinExistence type="predicted"/>
<evidence type="ECO:0000256" key="1">
    <source>
        <dbReference type="SAM" id="Phobius"/>
    </source>
</evidence>
<comment type="caution">
    <text evidence="2">The sequence shown here is derived from an EMBL/GenBank/DDBJ whole genome shotgun (WGS) entry which is preliminary data.</text>
</comment>
<dbReference type="Proteomes" id="UP000177697">
    <property type="component" value="Unassembled WGS sequence"/>
</dbReference>
<dbReference type="AlphaFoldDB" id="A0A1G2V188"/>
<keyword evidence="1" id="KW-1133">Transmembrane helix</keyword>
<sequence length="132" mass="14302">MLNKIYKAVPFLILLILPIFTYAQLTETRNFLTAARDIVSNILIPLAFTLALLFFFYGVAKYIWAEGQGKDDGKKIMIWGVVALFVMSSIWGIIYFVRTEIGIENDSAIPIPTIGGSGSGGSGNGCAATGEC</sequence>
<organism evidence="2 3">
    <name type="scientific">Candidatus Zambryskibacteria bacterium RIFOXYC1_FULL_39_10</name>
    <dbReference type="NCBI Taxonomy" id="1802779"/>
    <lineage>
        <taxon>Bacteria</taxon>
        <taxon>Candidatus Zambryskiibacteriota</taxon>
    </lineage>
</organism>
<keyword evidence="1" id="KW-0812">Transmembrane</keyword>
<feature type="transmembrane region" description="Helical" evidence="1">
    <location>
        <begin position="76"/>
        <end position="97"/>
    </location>
</feature>
<protein>
    <submittedName>
        <fullName evidence="2">Uncharacterized protein</fullName>
    </submittedName>
</protein>
<name>A0A1G2V188_9BACT</name>
<evidence type="ECO:0000313" key="3">
    <source>
        <dbReference type="Proteomes" id="UP000177697"/>
    </source>
</evidence>